<evidence type="ECO:0000256" key="1">
    <source>
        <dbReference type="SAM" id="MobiDB-lite"/>
    </source>
</evidence>
<dbReference type="AlphaFoldDB" id="A0A9P8J762"/>
<evidence type="ECO:0000313" key="2">
    <source>
        <dbReference type="EMBL" id="KAG9689488.1"/>
    </source>
</evidence>
<sequence>MPGLHMSAYAPPGSMAWSGSYHPVAMPTQSTLAPTLKFFIERNDGSLVPLVPVDELPDDVRLVGVPLSLSTFQAQDMLFLGHDSSVGRKFSHAGAIGIRETVAPSLVAMRSAPRPDVAPHSHQATQHMHTQPLSAPASTFGSTPKPLSLSKSKPPYNEHPLPPSGVEPDPSKKIYCTYWIQNQGQCGFTQQGCMYKQEMPEDKETLESIGLKSVPAWWRKEQARKKSKAKRSECNSSISEWEVVERHHAGNSAVPSDNPIRVRVPPSHPAGTPTTKPGVQQFRSGSTAQNGASTSDIASDTATAGSSAPGSSPPGGVKLGAAKTPVRGPSSLPLRKQTLNSPIAAEAEENLIDFEVLLPSSSPGISSLPQASPETLADLRSKANVAPSRPKIIIKGSASISPGRGIRSSNKAYNRRGSAGNKTISPLGQRNTTKGKVETGREKSDHGNSFSRRGRAKTNVVAEVAAKATSEIDSQ</sequence>
<feature type="compositionally biased region" description="Basic and acidic residues" evidence="1">
    <location>
        <begin position="435"/>
        <end position="446"/>
    </location>
</feature>
<proteinExistence type="predicted"/>
<dbReference type="OrthoDB" id="5355510at2759"/>
<feature type="region of interest" description="Disordered" evidence="1">
    <location>
        <begin position="250"/>
        <end position="335"/>
    </location>
</feature>
<organism evidence="2 3">
    <name type="scientific">Aureobasidium melanogenum</name>
    <name type="common">Aureobasidium pullulans var. melanogenum</name>
    <dbReference type="NCBI Taxonomy" id="46634"/>
    <lineage>
        <taxon>Eukaryota</taxon>
        <taxon>Fungi</taxon>
        <taxon>Dikarya</taxon>
        <taxon>Ascomycota</taxon>
        <taxon>Pezizomycotina</taxon>
        <taxon>Dothideomycetes</taxon>
        <taxon>Dothideomycetidae</taxon>
        <taxon>Dothideales</taxon>
        <taxon>Saccotheciaceae</taxon>
        <taxon>Aureobasidium</taxon>
    </lineage>
</organism>
<reference evidence="2" key="2">
    <citation type="submission" date="2021-08" db="EMBL/GenBank/DDBJ databases">
        <authorList>
            <person name="Gostincar C."/>
            <person name="Sun X."/>
            <person name="Song Z."/>
            <person name="Gunde-Cimerman N."/>
        </authorList>
    </citation>
    <scope>NUCLEOTIDE SEQUENCE</scope>
    <source>
        <strain evidence="2">EXF-9911</strain>
    </source>
</reference>
<gene>
    <name evidence="2" type="ORF">KCU76_g8858</name>
</gene>
<comment type="caution">
    <text evidence="2">The sequence shown here is derived from an EMBL/GenBank/DDBJ whole genome shotgun (WGS) entry which is preliminary data.</text>
</comment>
<feature type="compositionally biased region" description="Polar residues" evidence="1">
    <location>
        <begin position="272"/>
        <end position="290"/>
    </location>
</feature>
<name>A0A9P8J762_AURME</name>
<reference evidence="2" key="1">
    <citation type="journal article" date="2021" name="J Fungi (Basel)">
        <title>Virulence traits and population genomics of the black yeast Aureobasidium melanogenum.</title>
        <authorList>
            <person name="Cernosa A."/>
            <person name="Sun X."/>
            <person name="Gostincar C."/>
            <person name="Fang C."/>
            <person name="Gunde-Cimerman N."/>
            <person name="Song Z."/>
        </authorList>
    </citation>
    <scope>NUCLEOTIDE SEQUENCE</scope>
    <source>
        <strain evidence="2">EXF-9911</strain>
    </source>
</reference>
<protein>
    <submittedName>
        <fullName evidence="2">Uncharacterized protein</fullName>
    </submittedName>
</protein>
<dbReference type="EMBL" id="JAHFXF010000352">
    <property type="protein sequence ID" value="KAG9689488.1"/>
    <property type="molecule type" value="Genomic_DNA"/>
</dbReference>
<feature type="compositionally biased region" description="Low complexity" evidence="1">
    <location>
        <begin position="291"/>
        <end position="316"/>
    </location>
</feature>
<evidence type="ECO:0000313" key="3">
    <source>
        <dbReference type="Proteomes" id="UP000779574"/>
    </source>
</evidence>
<feature type="region of interest" description="Disordered" evidence="1">
    <location>
        <begin position="112"/>
        <end position="168"/>
    </location>
</feature>
<feature type="non-terminal residue" evidence="2">
    <location>
        <position position="1"/>
    </location>
</feature>
<feature type="compositionally biased region" description="Low complexity" evidence="1">
    <location>
        <begin position="144"/>
        <end position="155"/>
    </location>
</feature>
<dbReference type="Proteomes" id="UP000779574">
    <property type="component" value="Unassembled WGS sequence"/>
</dbReference>
<accession>A0A9P8J762</accession>
<feature type="region of interest" description="Disordered" evidence="1">
    <location>
        <begin position="398"/>
        <end position="475"/>
    </location>
</feature>
<feature type="compositionally biased region" description="Polar residues" evidence="1">
    <location>
        <begin position="420"/>
        <end position="434"/>
    </location>
</feature>
<feature type="compositionally biased region" description="Polar residues" evidence="1">
    <location>
        <begin position="122"/>
        <end position="142"/>
    </location>
</feature>